<dbReference type="EMBL" id="BNAD01000001">
    <property type="protein sequence ID" value="GHE15490.1"/>
    <property type="molecule type" value="Genomic_DNA"/>
</dbReference>
<dbReference type="NCBIfam" id="NF001989">
    <property type="entry name" value="PRK00784.1"/>
    <property type="match status" value="1"/>
</dbReference>
<evidence type="ECO:0000259" key="5">
    <source>
        <dbReference type="Pfam" id="PF01656"/>
    </source>
</evidence>
<dbReference type="PROSITE" id="PS51274">
    <property type="entry name" value="GATASE_COBBQ"/>
    <property type="match status" value="1"/>
</dbReference>
<feature type="domain" description="CobB/CobQ-like glutamine amidotransferase" evidence="6">
    <location>
        <begin position="255"/>
        <end position="415"/>
    </location>
</feature>
<protein>
    <recommendedName>
        <fullName evidence="4">Cobyric acid synthase</fullName>
    </recommendedName>
</protein>
<dbReference type="SUPFAM" id="SSF52317">
    <property type="entry name" value="Class I glutamine amidotransferase-like"/>
    <property type="match status" value="1"/>
</dbReference>
<comment type="similarity">
    <text evidence="4">Belongs to the CobB/CobQ family. CobQ subfamily.</text>
</comment>
<keyword evidence="3 4" id="KW-0315">Glutamine amidotransferase</keyword>
<accession>A0ABQ3HDY1</accession>
<comment type="caution">
    <text evidence="7">The sequence shown here is derived from an EMBL/GenBank/DDBJ whole genome shotgun (WGS) entry which is preliminary data.</text>
</comment>
<comment type="function">
    <text evidence="4">Catalyzes amidations at positions B, D, E, and G on adenosylcobyrinic A,C-diamide. NH(2) groups are provided by glutamine, and one molecule of ATP is hydrogenolyzed for each amidation.</text>
</comment>
<evidence type="ECO:0000256" key="1">
    <source>
        <dbReference type="ARBA" id="ARBA00004953"/>
    </source>
</evidence>
<evidence type="ECO:0000256" key="2">
    <source>
        <dbReference type="ARBA" id="ARBA00022573"/>
    </source>
</evidence>
<dbReference type="Gene3D" id="3.40.50.300">
    <property type="entry name" value="P-loop containing nucleotide triphosphate hydrolases"/>
    <property type="match status" value="1"/>
</dbReference>
<dbReference type="InterPro" id="IPR033949">
    <property type="entry name" value="CobQ_GATase1"/>
</dbReference>
<evidence type="ECO:0000259" key="6">
    <source>
        <dbReference type="Pfam" id="PF07685"/>
    </source>
</evidence>
<keyword evidence="8" id="KW-1185">Reference proteome</keyword>
<reference evidence="8" key="1">
    <citation type="journal article" date="2019" name="Int. J. Syst. Evol. Microbiol.">
        <title>The Global Catalogue of Microorganisms (GCM) 10K type strain sequencing project: providing services to taxonomists for standard genome sequencing and annotation.</title>
        <authorList>
            <consortium name="The Broad Institute Genomics Platform"/>
            <consortium name="The Broad Institute Genome Sequencing Center for Infectious Disease"/>
            <person name="Wu L."/>
            <person name="Ma J."/>
        </authorList>
    </citation>
    <scope>NUCLEOTIDE SEQUENCE [LARGE SCALE GENOMIC DNA]</scope>
    <source>
        <strain evidence="8">CGMCC 1.12791</strain>
    </source>
</reference>
<dbReference type="CDD" id="cd01750">
    <property type="entry name" value="GATase1_CobQ"/>
    <property type="match status" value="1"/>
</dbReference>
<dbReference type="InterPro" id="IPR029062">
    <property type="entry name" value="Class_I_gatase-like"/>
</dbReference>
<evidence type="ECO:0000313" key="7">
    <source>
        <dbReference type="EMBL" id="GHE15490.1"/>
    </source>
</evidence>
<feature type="domain" description="CobQ/CobB/MinD/ParA nucleotide binding" evidence="5">
    <location>
        <begin position="6"/>
        <end position="225"/>
    </location>
</feature>
<comment type="pathway">
    <text evidence="1 4">Cofactor biosynthesis; adenosylcobalamin biosynthesis.</text>
</comment>
<dbReference type="Pfam" id="PF01656">
    <property type="entry name" value="CbiA"/>
    <property type="match status" value="1"/>
</dbReference>
<proteinExistence type="inferred from homology"/>
<dbReference type="PANTHER" id="PTHR21343:SF1">
    <property type="entry name" value="COBYRIC ACID SYNTHASE"/>
    <property type="match status" value="1"/>
</dbReference>
<dbReference type="PANTHER" id="PTHR21343">
    <property type="entry name" value="DETHIOBIOTIN SYNTHETASE"/>
    <property type="match status" value="1"/>
</dbReference>
<dbReference type="Pfam" id="PF07685">
    <property type="entry name" value="GATase_3"/>
    <property type="match status" value="1"/>
</dbReference>
<gene>
    <name evidence="4 7" type="primary">cobQ</name>
    <name evidence="7" type="ORF">GCM10011376_03880</name>
</gene>
<dbReference type="InterPro" id="IPR027417">
    <property type="entry name" value="P-loop_NTPase"/>
</dbReference>
<dbReference type="RefSeq" id="WP_191277665.1">
    <property type="nucleotide sequence ID" value="NZ_BNAD01000001.1"/>
</dbReference>
<dbReference type="Proteomes" id="UP000597341">
    <property type="component" value="Unassembled WGS sequence"/>
</dbReference>
<keyword evidence="2 4" id="KW-0169">Cobalamin biosynthesis</keyword>
<dbReference type="HAMAP" id="MF_00028">
    <property type="entry name" value="CobQ"/>
    <property type="match status" value="1"/>
</dbReference>
<dbReference type="InterPro" id="IPR002586">
    <property type="entry name" value="CobQ/CobB/MinD/ParA_Nub-bd_dom"/>
</dbReference>
<dbReference type="SUPFAM" id="SSF52540">
    <property type="entry name" value="P-loop containing nucleoside triphosphate hydrolases"/>
    <property type="match status" value="1"/>
</dbReference>
<dbReference type="NCBIfam" id="TIGR00313">
    <property type="entry name" value="cobQ"/>
    <property type="match status" value="1"/>
</dbReference>
<evidence type="ECO:0000256" key="3">
    <source>
        <dbReference type="ARBA" id="ARBA00022962"/>
    </source>
</evidence>
<dbReference type="InterPro" id="IPR004459">
    <property type="entry name" value="CobQ_synth"/>
</dbReference>
<evidence type="ECO:0000256" key="4">
    <source>
        <dbReference type="HAMAP-Rule" id="MF_00028"/>
    </source>
</evidence>
<dbReference type="InterPro" id="IPR011698">
    <property type="entry name" value="GATase_3"/>
</dbReference>
<dbReference type="Gene3D" id="3.40.50.880">
    <property type="match status" value="1"/>
</dbReference>
<sequence>MSGALLVCGATSGAGKSTIASALCRSWSDAGRDVAPFKAQNMSNHAAVTADGGEIGRAQAMQALAARVAPDRRMNPILLKPSATHTSHLVVMGDEVSVTDAAGYGEVTRGLRDVVLDAFTSLRVEHDWVVAEGAGGAAEINLLDRDLVNLPLAAAAGMPAIVVVDIDRGGAFAAAYGTWALLPDHLRRQVRGFVFNQFRGDPSLLGPGHAELTDRTGVPVLGVLPHLGHHPMLGLEDSLDLAATARPVSSSAPVRVAVVRLPHLANPSDFDPLVMEPSVSLRWATHPDDLEGADLVILPGSRTTVADLAWVRESGLADAVAGTDAVVLGICAGYQMLGRWIDDPIESRAGRVAGLDLLDVQTTFARPKIVRRTGSGYEIRWGRPVTDEPWGPASEGSRRGSVHGTSVHGLFDDDDFRHSFLGEVARLRGRRHDPSPVPFDAVVDAHLDHLATWLREHLDMAALDEIATSALPAADAPGWVRPGRAR</sequence>
<name>A0ABQ3HDY1_9ACTN</name>
<organism evidence="7 8">
    <name type="scientific">Nocardioides flavus</name>
    <name type="common">ex Wang et al. 2016</name>
    <dbReference type="NCBI Taxonomy" id="2058780"/>
    <lineage>
        <taxon>Bacteria</taxon>
        <taxon>Bacillati</taxon>
        <taxon>Actinomycetota</taxon>
        <taxon>Actinomycetes</taxon>
        <taxon>Propionibacteriales</taxon>
        <taxon>Nocardioidaceae</taxon>
        <taxon>Nocardioides</taxon>
    </lineage>
</organism>
<feature type="active site" description="Nucleophile" evidence="4">
    <location>
        <position position="331"/>
    </location>
</feature>
<feature type="active site" evidence="4">
    <location>
        <position position="408"/>
    </location>
</feature>
<evidence type="ECO:0000313" key="8">
    <source>
        <dbReference type="Proteomes" id="UP000597341"/>
    </source>
</evidence>